<dbReference type="Gene3D" id="3.40.50.720">
    <property type="entry name" value="NAD(P)-binding Rossmann-like Domain"/>
    <property type="match status" value="1"/>
</dbReference>
<dbReference type="SMART" id="SM00829">
    <property type="entry name" value="PKS_ER"/>
    <property type="match status" value="1"/>
</dbReference>
<accession>A0A812J4B3</accession>
<dbReference type="Proteomes" id="UP000604046">
    <property type="component" value="Unassembled WGS sequence"/>
</dbReference>
<evidence type="ECO:0000313" key="3">
    <source>
        <dbReference type="Proteomes" id="UP000604046"/>
    </source>
</evidence>
<dbReference type="InterPro" id="IPR011032">
    <property type="entry name" value="GroES-like_sf"/>
</dbReference>
<proteinExistence type="predicted"/>
<name>A0A812J4B3_9DINO</name>
<feature type="domain" description="Enoyl reductase (ER)" evidence="1">
    <location>
        <begin position="17"/>
        <end position="291"/>
    </location>
</feature>
<dbReference type="Gene3D" id="3.90.180.10">
    <property type="entry name" value="Medium-chain alcohol dehydrogenases, catalytic domain"/>
    <property type="match status" value="1"/>
</dbReference>
<organism evidence="2 3">
    <name type="scientific">Symbiodinium natans</name>
    <dbReference type="NCBI Taxonomy" id="878477"/>
    <lineage>
        <taxon>Eukaryota</taxon>
        <taxon>Sar</taxon>
        <taxon>Alveolata</taxon>
        <taxon>Dinophyceae</taxon>
        <taxon>Suessiales</taxon>
        <taxon>Symbiodiniaceae</taxon>
        <taxon>Symbiodinium</taxon>
    </lineage>
</organism>
<dbReference type="InterPro" id="IPR036291">
    <property type="entry name" value="NAD(P)-bd_dom_sf"/>
</dbReference>
<dbReference type="PANTHER" id="PTHR43677">
    <property type="entry name" value="SHORT-CHAIN DEHYDROGENASE/REDUCTASE"/>
    <property type="match status" value="1"/>
</dbReference>
<evidence type="ECO:0000259" key="1">
    <source>
        <dbReference type="SMART" id="SM00829"/>
    </source>
</evidence>
<gene>
    <name evidence="2" type="ORF">SNAT2548_LOCUS5429</name>
</gene>
<dbReference type="Pfam" id="PF00107">
    <property type="entry name" value="ADH_zinc_N"/>
    <property type="match status" value="1"/>
</dbReference>
<dbReference type="SUPFAM" id="SSF50129">
    <property type="entry name" value="GroES-like"/>
    <property type="match status" value="1"/>
</dbReference>
<dbReference type="OrthoDB" id="3509362at2759"/>
<dbReference type="Pfam" id="PF08240">
    <property type="entry name" value="ADH_N"/>
    <property type="match status" value="1"/>
</dbReference>
<dbReference type="InterPro" id="IPR051397">
    <property type="entry name" value="Zn-ADH-like_protein"/>
</dbReference>
<dbReference type="InterPro" id="IPR013154">
    <property type="entry name" value="ADH-like_N"/>
</dbReference>
<comment type="caution">
    <text evidence="2">The sequence shown here is derived from an EMBL/GenBank/DDBJ whole genome shotgun (WGS) entry which is preliminary data.</text>
</comment>
<protein>
    <recommendedName>
        <fullName evidence="1">Enoyl reductase (ER) domain-containing protein</fullName>
    </recommendedName>
</protein>
<dbReference type="EMBL" id="CAJNDS010000347">
    <property type="protein sequence ID" value="CAE7195682.1"/>
    <property type="molecule type" value="Genomic_DNA"/>
</dbReference>
<dbReference type="AlphaFoldDB" id="A0A812J4B3"/>
<sequence length="293" mass="31083">MAPGTYRAVMCEKISPSATEGIEAAVVREVPCKAELGDQEVRISARAASLNFPELLMMQNKYQYKPKLPFVLCTEGAGIVVETGRKVSGLSVGDKVFYATMAGCAAEELVLPAQMCIKMPEPLSFSQAASFHMGYMTGYHGLVTRGRLRAGEWLLVTGAGGGMGSMAVELGKAVGAKVIAAASSDDKLEMCKKLGADYVVNYSKQKLKDAVGEITKGEFCDVIYDPVGGEIFDQCVRCVTPKGYARLLVVGFASGTIPKFGINMALIKGFDLVGVRSGAQLGLALTQQGGLQR</sequence>
<reference evidence="2" key="1">
    <citation type="submission" date="2021-02" db="EMBL/GenBank/DDBJ databases">
        <authorList>
            <person name="Dougan E. K."/>
            <person name="Rhodes N."/>
            <person name="Thang M."/>
            <person name="Chan C."/>
        </authorList>
    </citation>
    <scope>NUCLEOTIDE SEQUENCE</scope>
</reference>
<dbReference type="InterPro" id="IPR013149">
    <property type="entry name" value="ADH-like_C"/>
</dbReference>
<dbReference type="SUPFAM" id="SSF51735">
    <property type="entry name" value="NAD(P)-binding Rossmann-fold domains"/>
    <property type="match status" value="1"/>
</dbReference>
<evidence type="ECO:0000313" key="2">
    <source>
        <dbReference type="EMBL" id="CAE7195682.1"/>
    </source>
</evidence>
<keyword evidence="3" id="KW-1185">Reference proteome</keyword>
<dbReference type="PANTHER" id="PTHR43677:SF4">
    <property type="entry name" value="QUINONE OXIDOREDUCTASE-LIKE PROTEIN 2"/>
    <property type="match status" value="1"/>
</dbReference>
<dbReference type="GO" id="GO:0016491">
    <property type="term" value="F:oxidoreductase activity"/>
    <property type="evidence" value="ECO:0007669"/>
    <property type="project" value="InterPro"/>
</dbReference>
<dbReference type="CDD" id="cd08241">
    <property type="entry name" value="QOR1"/>
    <property type="match status" value="1"/>
</dbReference>
<dbReference type="InterPro" id="IPR020843">
    <property type="entry name" value="ER"/>
</dbReference>